<sequence>MTFHHLSVIITGAGNGIGRELSIAYGKAGARITLADIDAEKGESAVTQILADGGVAQFVRADMRYPMDIAALIESAVTAYGTVDILINNAGIGRWNSPYELSLEDWDDVLHTNLRGTFLCAREAAKRMRQDGRGGSIVNLASTRAFMSEPNSEAYAASKGGIVALTHALAVSLGPDNIRVNCISPGWIETGDYDVLRDVDHTQHPAGRVGSPADIVKACFYLTDPSNQFVTGTNLNVDGGMTRKMIYEP</sequence>
<keyword evidence="4" id="KW-1185">Reference proteome</keyword>
<accession>A0A3M8DBB1</accession>
<dbReference type="InterPro" id="IPR002347">
    <property type="entry name" value="SDR_fam"/>
</dbReference>
<dbReference type="GO" id="GO:0016616">
    <property type="term" value="F:oxidoreductase activity, acting on the CH-OH group of donors, NAD or NADP as acceptor"/>
    <property type="evidence" value="ECO:0007669"/>
    <property type="project" value="TreeGrafter"/>
</dbReference>
<evidence type="ECO:0000313" key="3">
    <source>
        <dbReference type="EMBL" id="RNB84557.1"/>
    </source>
</evidence>
<dbReference type="SUPFAM" id="SSF51735">
    <property type="entry name" value="NAD(P)-binding Rossmann-fold domains"/>
    <property type="match status" value="1"/>
</dbReference>
<dbReference type="PANTHER" id="PTHR42760:SF115">
    <property type="entry name" value="3-OXOACYL-[ACYL-CARRIER-PROTEIN] REDUCTASE FABG"/>
    <property type="match status" value="1"/>
</dbReference>
<dbReference type="InterPro" id="IPR036291">
    <property type="entry name" value="NAD(P)-bd_dom_sf"/>
</dbReference>
<dbReference type="PRINTS" id="PR00081">
    <property type="entry name" value="GDHRDH"/>
</dbReference>
<dbReference type="Proteomes" id="UP000271031">
    <property type="component" value="Unassembled WGS sequence"/>
</dbReference>
<dbReference type="Gene3D" id="3.40.50.720">
    <property type="entry name" value="NAD(P)-binding Rossmann-like Domain"/>
    <property type="match status" value="1"/>
</dbReference>
<dbReference type="RefSeq" id="WP_122919840.1">
    <property type="nucleotide sequence ID" value="NZ_RHHQ01000017.1"/>
</dbReference>
<keyword evidence="2" id="KW-0560">Oxidoreductase</keyword>
<dbReference type="EMBL" id="RHHQ01000017">
    <property type="protein sequence ID" value="RNB84557.1"/>
    <property type="molecule type" value="Genomic_DNA"/>
</dbReference>
<dbReference type="PRINTS" id="PR00080">
    <property type="entry name" value="SDRFAMILY"/>
</dbReference>
<dbReference type="PANTHER" id="PTHR42760">
    <property type="entry name" value="SHORT-CHAIN DEHYDROGENASES/REDUCTASES FAMILY MEMBER"/>
    <property type="match status" value="1"/>
</dbReference>
<dbReference type="GO" id="GO:0008206">
    <property type="term" value="P:bile acid metabolic process"/>
    <property type="evidence" value="ECO:0007669"/>
    <property type="project" value="UniProtKB-ARBA"/>
</dbReference>
<evidence type="ECO:0000256" key="2">
    <source>
        <dbReference type="ARBA" id="ARBA00023002"/>
    </source>
</evidence>
<evidence type="ECO:0000313" key="4">
    <source>
        <dbReference type="Proteomes" id="UP000271031"/>
    </source>
</evidence>
<dbReference type="Pfam" id="PF13561">
    <property type="entry name" value="adh_short_C2"/>
    <property type="match status" value="1"/>
</dbReference>
<comment type="similarity">
    <text evidence="1">Belongs to the short-chain dehydrogenases/reductases (SDR) family.</text>
</comment>
<dbReference type="FunFam" id="3.40.50.720:FF:000084">
    <property type="entry name" value="Short-chain dehydrogenase reductase"/>
    <property type="match status" value="1"/>
</dbReference>
<dbReference type="InterPro" id="IPR020904">
    <property type="entry name" value="Sc_DH/Rdtase_CS"/>
</dbReference>
<organism evidence="3 4">
    <name type="scientific">Brevibacillus fluminis</name>
    <dbReference type="NCBI Taxonomy" id="511487"/>
    <lineage>
        <taxon>Bacteria</taxon>
        <taxon>Bacillati</taxon>
        <taxon>Bacillota</taxon>
        <taxon>Bacilli</taxon>
        <taxon>Bacillales</taxon>
        <taxon>Paenibacillaceae</taxon>
        <taxon>Brevibacillus</taxon>
    </lineage>
</organism>
<gene>
    <name evidence="3" type="ORF">EDM56_20835</name>
</gene>
<reference evidence="3 4" key="1">
    <citation type="submission" date="2018-10" db="EMBL/GenBank/DDBJ databases">
        <title>Phylogenomics of Brevibacillus.</title>
        <authorList>
            <person name="Dunlap C."/>
        </authorList>
    </citation>
    <scope>NUCLEOTIDE SEQUENCE [LARGE SCALE GENOMIC DNA]</scope>
    <source>
        <strain evidence="3 4">JCM 15716</strain>
    </source>
</reference>
<name>A0A3M8DBB1_9BACL</name>
<dbReference type="NCBIfam" id="NF005559">
    <property type="entry name" value="PRK07231.1"/>
    <property type="match status" value="1"/>
</dbReference>
<comment type="caution">
    <text evidence="3">The sequence shown here is derived from an EMBL/GenBank/DDBJ whole genome shotgun (WGS) entry which is preliminary data.</text>
</comment>
<evidence type="ECO:0000256" key="1">
    <source>
        <dbReference type="ARBA" id="ARBA00006484"/>
    </source>
</evidence>
<dbReference type="PROSITE" id="PS00061">
    <property type="entry name" value="ADH_SHORT"/>
    <property type="match status" value="1"/>
</dbReference>
<dbReference type="CDD" id="cd05233">
    <property type="entry name" value="SDR_c"/>
    <property type="match status" value="1"/>
</dbReference>
<protein>
    <submittedName>
        <fullName evidence="3">SDR family oxidoreductase</fullName>
    </submittedName>
</protein>
<dbReference type="AlphaFoldDB" id="A0A3M8DBB1"/>
<dbReference type="OrthoDB" id="9803333at2"/>
<proteinExistence type="inferred from homology"/>